<dbReference type="InterPro" id="IPR006702">
    <property type="entry name" value="CASP_dom"/>
</dbReference>
<dbReference type="EMBL" id="JAXIOK010000004">
    <property type="protein sequence ID" value="KAK4772918.1"/>
    <property type="molecule type" value="Genomic_DNA"/>
</dbReference>
<dbReference type="InterPro" id="IPR044173">
    <property type="entry name" value="CASPL"/>
</dbReference>
<comment type="subunit">
    <text evidence="9">Homodimer and heterodimers.</text>
</comment>
<evidence type="ECO:0000313" key="13">
    <source>
        <dbReference type="Proteomes" id="UP001345219"/>
    </source>
</evidence>
<proteinExistence type="inferred from homology"/>
<evidence type="ECO:0000256" key="4">
    <source>
        <dbReference type="ARBA" id="ARBA00022692"/>
    </source>
</evidence>
<feature type="region of interest" description="Disordered" evidence="10">
    <location>
        <begin position="11"/>
        <end position="39"/>
    </location>
</feature>
<dbReference type="GO" id="GO:0071555">
    <property type="term" value="P:cell wall organization"/>
    <property type="evidence" value="ECO:0007669"/>
    <property type="project" value="UniProtKB-KW"/>
</dbReference>
<dbReference type="NCBIfam" id="TIGR01569">
    <property type="entry name" value="A_tha_TIGR01569"/>
    <property type="match status" value="1"/>
</dbReference>
<feature type="transmembrane region" description="Helical" evidence="9">
    <location>
        <begin position="107"/>
        <end position="133"/>
    </location>
</feature>
<evidence type="ECO:0000256" key="5">
    <source>
        <dbReference type="ARBA" id="ARBA00022989"/>
    </source>
</evidence>
<comment type="subcellular location">
    <subcellularLocation>
        <location evidence="1 9">Cell membrane</location>
        <topology evidence="1 9">Multi-pass membrane protein</topology>
    </subcellularLocation>
</comment>
<dbReference type="PANTHER" id="PTHR36488:SF11">
    <property type="entry name" value="CASP-LIKE PROTEIN"/>
    <property type="match status" value="1"/>
</dbReference>
<organism evidence="12 13">
    <name type="scientific">Trapa incisa</name>
    <dbReference type="NCBI Taxonomy" id="236973"/>
    <lineage>
        <taxon>Eukaryota</taxon>
        <taxon>Viridiplantae</taxon>
        <taxon>Streptophyta</taxon>
        <taxon>Embryophyta</taxon>
        <taxon>Tracheophyta</taxon>
        <taxon>Spermatophyta</taxon>
        <taxon>Magnoliopsida</taxon>
        <taxon>eudicotyledons</taxon>
        <taxon>Gunneridae</taxon>
        <taxon>Pentapetalae</taxon>
        <taxon>rosids</taxon>
        <taxon>malvids</taxon>
        <taxon>Myrtales</taxon>
        <taxon>Lythraceae</taxon>
        <taxon>Trapa</taxon>
    </lineage>
</organism>
<dbReference type="GO" id="GO:0005886">
    <property type="term" value="C:plasma membrane"/>
    <property type="evidence" value="ECO:0007669"/>
    <property type="project" value="UniProtKB-SubCell"/>
</dbReference>
<dbReference type="InterPro" id="IPR006459">
    <property type="entry name" value="CASP/CASPL"/>
</dbReference>
<keyword evidence="13" id="KW-1185">Reference proteome</keyword>
<evidence type="ECO:0000256" key="6">
    <source>
        <dbReference type="ARBA" id="ARBA00023136"/>
    </source>
</evidence>
<feature type="domain" description="Casparian strip membrane protein" evidence="11">
    <location>
        <begin position="60"/>
        <end position="206"/>
    </location>
</feature>
<keyword evidence="3 9" id="KW-1003">Cell membrane</keyword>
<feature type="transmembrane region" description="Helical" evidence="9">
    <location>
        <begin position="145"/>
        <end position="172"/>
    </location>
</feature>
<comment type="function">
    <text evidence="8">Regulates membrane-cell wall junctions and localized cell wall deposition. Required for establishment of the Casparian strip membrane domain (CSD) and the subsequent formation of Casparian strips, a cell wall modification of the root endodermis that determines an apoplastic barrier between the intraorganismal apoplasm and the extraorganismal apoplasm and prevents lateral diffusion.</text>
</comment>
<accession>A0AAN7KNK6</accession>
<evidence type="ECO:0000256" key="10">
    <source>
        <dbReference type="SAM" id="MobiDB-lite"/>
    </source>
</evidence>
<sequence length="223" mass="23026">MHGRDSAFGLKPATMRSGSGGHSTAVDVPEADGRSASSKGKLAPGMVAAAPLPSPAGWAKGVAIFDLIFRICAMVAALGAAAAMGTSQESLPFFTQFFQFQAQYDDIPTFQFFVVSMAIVAGYLLLSLPFSIVCIVRPRASGPRFLLLILDLIALTLATGAGGAAAAIVYLAHNGNANTNWLAICQQFGDFCQRISGAVVGSFLAVGLLAMIVVLSGIALRGV</sequence>
<evidence type="ECO:0000259" key="11">
    <source>
        <dbReference type="Pfam" id="PF04535"/>
    </source>
</evidence>
<evidence type="ECO:0000256" key="1">
    <source>
        <dbReference type="ARBA" id="ARBA00004651"/>
    </source>
</evidence>
<evidence type="ECO:0000256" key="8">
    <source>
        <dbReference type="ARBA" id="ARBA00025302"/>
    </source>
</evidence>
<keyword evidence="4 9" id="KW-0812">Transmembrane</keyword>
<keyword evidence="5 9" id="KW-1133">Transmembrane helix</keyword>
<comment type="similarity">
    <text evidence="2 9">Belongs to the Casparian strip membrane proteins (CASP) family.</text>
</comment>
<evidence type="ECO:0000256" key="2">
    <source>
        <dbReference type="ARBA" id="ARBA00007651"/>
    </source>
</evidence>
<evidence type="ECO:0000256" key="9">
    <source>
        <dbReference type="RuleBase" id="RU361233"/>
    </source>
</evidence>
<feature type="transmembrane region" description="Helical" evidence="9">
    <location>
        <begin position="198"/>
        <end position="220"/>
    </location>
</feature>
<gene>
    <name evidence="12" type="ORF">SAY87_027937</name>
</gene>
<protein>
    <recommendedName>
        <fullName evidence="9">CASP-like protein</fullName>
    </recommendedName>
</protein>
<keyword evidence="6 9" id="KW-0472">Membrane</keyword>
<keyword evidence="7" id="KW-0961">Cell wall biogenesis/degradation</keyword>
<comment type="caution">
    <text evidence="12">The sequence shown here is derived from an EMBL/GenBank/DDBJ whole genome shotgun (WGS) entry which is preliminary data.</text>
</comment>
<dbReference type="Pfam" id="PF04535">
    <property type="entry name" value="CASP_dom"/>
    <property type="match status" value="1"/>
</dbReference>
<evidence type="ECO:0000256" key="3">
    <source>
        <dbReference type="ARBA" id="ARBA00022475"/>
    </source>
</evidence>
<name>A0AAN7KNK6_9MYRT</name>
<dbReference type="PANTHER" id="PTHR36488">
    <property type="entry name" value="CASP-LIKE PROTEIN 1U1"/>
    <property type="match status" value="1"/>
</dbReference>
<reference evidence="12 13" key="1">
    <citation type="journal article" date="2023" name="Hortic Res">
        <title>Pangenome of water caltrop reveals structural variations and asymmetric subgenome divergence after allopolyploidization.</title>
        <authorList>
            <person name="Zhang X."/>
            <person name="Chen Y."/>
            <person name="Wang L."/>
            <person name="Yuan Y."/>
            <person name="Fang M."/>
            <person name="Shi L."/>
            <person name="Lu R."/>
            <person name="Comes H.P."/>
            <person name="Ma Y."/>
            <person name="Chen Y."/>
            <person name="Huang G."/>
            <person name="Zhou Y."/>
            <person name="Zheng Z."/>
            <person name="Qiu Y."/>
        </authorList>
    </citation>
    <scope>NUCLEOTIDE SEQUENCE [LARGE SCALE GENOMIC DNA]</scope>
    <source>
        <tissue evidence="12">Roots</tissue>
    </source>
</reference>
<feature type="transmembrane region" description="Helical" evidence="9">
    <location>
        <begin position="67"/>
        <end position="87"/>
    </location>
</feature>
<evidence type="ECO:0000256" key="7">
    <source>
        <dbReference type="ARBA" id="ARBA00023316"/>
    </source>
</evidence>
<evidence type="ECO:0000313" key="12">
    <source>
        <dbReference type="EMBL" id="KAK4772918.1"/>
    </source>
</evidence>
<dbReference type="AlphaFoldDB" id="A0AAN7KNK6"/>
<dbReference type="Proteomes" id="UP001345219">
    <property type="component" value="Chromosome 22"/>
</dbReference>